<evidence type="ECO:0000313" key="3">
    <source>
        <dbReference type="Proteomes" id="UP000193224"/>
    </source>
</evidence>
<dbReference type="EMBL" id="FWXB01000004">
    <property type="protein sequence ID" value="SMC11828.1"/>
    <property type="molecule type" value="Genomic_DNA"/>
</dbReference>
<evidence type="ECO:0000313" key="2">
    <source>
        <dbReference type="EMBL" id="SMC11828.1"/>
    </source>
</evidence>
<reference evidence="2 3" key="1">
    <citation type="submission" date="2017-03" db="EMBL/GenBank/DDBJ databases">
        <authorList>
            <person name="Afonso C.L."/>
            <person name="Miller P.J."/>
            <person name="Scott M.A."/>
            <person name="Spackman E."/>
            <person name="Goraichik I."/>
            <person name="Dimitrov K.M."/>
            <person name="Suarez D.L."/>
            <person name="Swayne D.E."/>
        </authorList>
    </citation>
    <scope>NUCLEOTIDE SEQUENCE [LARGE SCALE GENOMIC DNA]</scope>
    <source>
        <strain evidence="2 3">CECT 7745</strain>
    </source>
</reference>
<dbReference type="Gene3D" id="1.20.1420.60">
    <property type="match status" value="1"/>
</dbReference>
<dbReference type="InterPro" id="IPR025402">
    <property type="entry name" value="DMP19_C"/>
</dbReference>
<organism evidence="2 3">
    <name type="scientific">Roseovarius aestuarii</name>
    <dbReference type="NCBI Taxonomy" id="475083"/>
    <lineage>
        <taxon>Bacteria</taxon>
        <taxon>Pseudomonadati</taxon>
        <taxon>Pseudomonadota</taxon>
        <taxon>Alphaproteobacteria</taxon>
        <taxon>Rhodobacterales</taxon>
        <taxon>Roseobacteraceae</taxon>
        <taxon>Roseovarius</taxon>
    </lineage>
</organism>
<gene>
    <name evidence="2" type="ORF">ROA7745_01648</name>
</gene>
<keyword evidence="3" id="KW-1185">Reference proteome</keyword>
<name>A0A1X7BQA6_9RHOB</name>
<dbReference type="Proteomes" id="UP000193224">
    <property type="component" value="Unassembled WGS sequence"/>
</dbReference>
<dbReference type="Pfam" id="PF14300">
    <property type="entry name" value="DMP19"/>
    <property type="match status" value="1"/>
</dbReference>
<dbReference type="AlphaFoldDB" id="A0A1X7BQA6"/>
<accession>A0A1X7BQA6</accession>
<evidence type="ECO:0000259" key="1">
    <source>
        <dbReference type="Pfam" id="PF14300"/>
    </source>
</evidence>
<feature type="domain" description="DNA mimic protein DMP19 C-terminal" evidence="1">
    <location>
        <begin position="71"/>
        <end position="181"/>
    </location>
</feature>
<protein>
    <recommendedName>
        <fullName evidence="1">DNA mimic protein DMP19 C-terminal domain-containing protein</fullName>
    </recommendedName>
</protein>
<sequence length="429" mass="46505">MLKALTRIASSFGARSAMPEQPADDIDLTDLPVIVGETVYEAGQTDPQQLIMAVVDYVNALVSNGRFNRREIPAMAMSVYHTDYYLKQINNGGHSQFIHNCGQKLPLTIADILYCLRDIEAEDYRKLLRLFNEWVQTNPDAVSMQTGFDGGRAPQLEKFDETLYGLERKGSLRDMMAEWISSSPNLLVLPDEQVGNACERLCDANPYRAVRGQILRIADLQVQLTGKMIAAIGLAAGVATPLAPITRVGDGAYRDVAGKQLMCFSLFTAEGKRVAVLTDDEVIIHDGIKQDDANKQPDPLDATTGQVSDVLAPEIGEELSRASFADAEAASEIATRTHAAAAIDLLLSHLLQPPRVDHVTIRSAGMGGNGEEGMTLSLVLDDASLIMTAIVGESGASLLSEPDHNTMVEVTRAQIDAHAEEYALENLLA</sequence>
<proteinExistence type="predicted"/>
<dbReference type="RefSeq" id="WP_176237656.1">
    <property type="nucleotide sequence ID" value="NZ_FWXB01000004.1"/>
</dbReference>